<feature type="region of interest" description="Disordered" evidence="11">
    <location>
        <begin position="199"/>
        <end position="220"/>
    </location>
</feature>
<keyword evidence="3" id="KW-0813">Transport</keyword>
<evidence type="ECO:0000256" key="4">
    <source>
        <dbReference type="ARBA" id="ARBA00022660"/>
    </source>
</evidence>
<evidence type="ECO:0000259" key="13">
    <source>
        <dbReference type="PROSITE" id="PS50857"/>
    </source>
</evidence>
<dbReference type="GO" id="GO:0016020">
    <property type="term" value="C:membrane"/>
    <property type="evidence" value="ECO:0007669"/>
    <property type="project" value="UniProtKB-SubCell"/>
</dbReference>
<dbReference type="PROSITE" id="PS00078">
    <property type="entry name" value="COX2"/>
    <property type="match status" value="1"/>
</dbReference>
<dbReference type="SUPFAM" id="SSF49503">
    <property type="entry name" value="Cupredoxins"/>
    <property type="match status" value="1"/>
</dbReference>
<comment type="subcellular location">
    <subcellularLocation>
        <location evidence="1">Membrane</location>
        <topology evidence="1">Multi-pass membrane protein</topology>
    </subcellularLocation>
</comment>
<dbReference type="AlphaFoldDB" id="A0ABD5YK95"/>
<dbReference type="InterPro" id="IPR002429">
    <property type="entry name" value="CcO_II-like_C"/>
</dbReference>
<dbReference type="Pfam" id="PF00116">
    <property type="entry name" value="COX2"/>
    <property type="match status" value="1"/>
</dbReference>
<evidence type="ECO:0000256" key="2">
    <source>
        <dbReference type="ARBA" id="ARBA00007866"/>
    </source>
</evidence>
<feature type="domain" description="Cytochrome oxidase subunit II copper A binding" evidence="13">
    <location>
        <begin position="89"/>
        <end position="199"/>
    </location>
</feature>
<keyword evidence="7" id="KW-0249">Electron transport</keyword>
<evidence type="ECO:0000313" key="14">
    <source>
        <dbReference type="EMBL" id="MFC7188531.1"/>
    </source>
</evidence>
<keyword evidence="9" id="KW-0186">Copper</keyword>
<keyword evidence="5 12" id="KW-0812">Transmembrane</keyword>
<reference evidence="14 15" key="1">
    <citation type="journal article" date="2019" name="Int. J. Syst. Evol. Microbiol.">
        <title>The Global Catalogue of Microorganisms (GCM) 10K type strain sequencing project: providing services to taxonomists for standard genome sequencing and annotation.</title>
        <authorList>
            <consortium name="The Broad Institute Genomics Platform"/>
            <consortium name="The Broad Institute Genome Sequencing Center for Infectious Disease"/>
            <person name="Wu L."/>
            <person name="Ma J."/>
        </authorList>
    </citation>
    <scope>NUCLEOTIDE SEQUENCE [LARGE SCALE GENOMIC DNA]</scope>
    <source>
        <strain evidence="14 15">RDMS1</strain>
    </source>
</reference>
<organism evidence="14 15">
    <name type="scientific">Halocatena marina</name>
    <dbReference type="NCBI Taxonomy" id="2934937"/>
    <lineage>
        <taxon>Archaea</taxon>
        <taxon>Methanobacteriati</taxon>
        <taxon>Methanobacteriota</taxon>
        <taxon>Stenosarchaea group</taxon>
        <taxon>Halobacteria</taxon>
        <taxon>Halobacteriales</taxon>
        <taxon>Natronomonadaceae</taxon>
        <taxon>Halocatena</taxon>
    </lineage>
</organism>
<evidence type="ECO:0000256" key="1">
    <source>
        <dbReference type="ARBA" id="ARBA00004141"/>
    </source>
</evidence>
<keyword evidence="6" id="KW-0479">Metal-binding</keyword>
<keyword evidence="10 12" id="KW-0472">Membrane</keyword>
<dbReference type="PANTHER" id="PTHR22888">
    <property type="entry name" value="CYTOCHROME C OXIDASE, SUBUNIT II"/>
    <property type="match status" value="1"/>
</dbReference>
<evidence type="ECO:0000256" key="5">
    <source>
        <dbReference type="ARBA" id="ARBA00022692"/>
    </source>
</evidence>
<proteinExistence type="inferred from homology"/>
<keyword evidence="4" id="KW-0679">Respiratory chain</keyword>
<feature type="transmembrane region" description="Helical" evidence="12">
    <location>
        <begin position="56"/>
        <end position="78"/>
    </location>
</feature>
<keyword evidence="15" id="KW-1185">Reference proteome</keyword>
<dbReference type="InterPro" id="IPR001505">
    <property type="entry name" value="Copper_CuA"/>
</dbReference>
<dbReference type="NCBIfam" id="TIGR02866">
    <property type="entry name" value="CoxB"/>
    <property type="match status" value="1"/>
</dbReference>
<dbReference type="GO" id="GO:0046872">
    <property type="term" value="F:metal ion binding"/>
    <property type="evidence" value="ECO:0007669"/>
    <property type="project" value="UniProtKB-KW"/>
</dbReference>
<dbReference type="InterPro" id="IPR008972">
    <property type="entry name" value="Cupredoxin"/>
</dbReference>
<comment type="similarity">
    <text evidence="2">Belongs to the cytochrome c oxidase subunit 2 family.</text>
</comment>
<keyword evidence="8 12" id="KW-1133">Transmembrane helix</keyword>
<dbReference type="PROSITE" id="PS50857">
    <property type="entry name" value="COX2_CUA"/>
    <property type="match status" value="1"/>
</dbReference>
<evidence type="ECO:0000256" key="10">
    <source>
        <dbReference type="ARBA" id="ARBA00023136"/>
    </source>
</evidence>
<dbReference type="PANTHER" id="PTHR22888:SF9">
    <property type="entry name" value="CYTOCHROME C OXIDASE SUBUNIT 2"/>
    <property type="match status" value="1"/>
</dbReference>
<evidence type="ECO:0000256" key="8">
    <source>
        <dbReference type="ARBA" id="ARBA00022989"/>
    </source>
</evidence>
<dbReference type="Gene3D" id="2.60.40.420">
    <property type="entry name" value="Cupredoxins - blue copper proteins"/>
    <property type="match status" value="1"/>
</dbReference>
<dbReference type="InterPro" id="IPR014222">
    <property type="entry name" value="Cyt_c_oxidase_su2"/>
</dbReference>
<evidence type="ECO:0000256" key="7">
    <source>
        <dbReference type="ARBA" id="ARBA00022982"/>
    </source>
</evidence>
<evidence type="ECO:0000256" key="6">
    <source>
        <dbReference type="ARBA" id="ARBA00022723"/>
    </source>
</evidence>
<evidence type="ECO:0000256" key="12">
    <source>
        <dbReference type="SAM" id="Phobius"/>
    </source>
</evidence>
<sequence length="233" mass="25688">MVVISYMVYNAFKYRENVDEQLESESYTELESKLESDVDRPQLGELPSGSGGGKKLGVSFFFSAVIVISLIVWTYGLLMDVEGGPPDTANQIEVKVVGQQFSWQFIYPNGHTSSTLRVPEGKTVRLSITSRDVFHNFGISAFDLKADAIPGQTTDTWFQPQETGTYQAKCFELCGEGHSTMESEVIVMKPDKFDKWYAGTKNSTQNKNSPTNTTAASHAIGDVSVRAGTTVVR</sequence>
<accession>A0ABD5YK95</accession>
<evidence type="ECO:0000256" key="9">
    <source>
        <dbReference type="ARBA" id="ARBA00023008"/>
    </source>
</evidence>
<dbReference type="Proteomes" id="UP001596417">
    <property type="component" value="Unassembled WGS sequence"/>
</dbReference>
<name>A0ABD5YK95_9EURY</name>
<evidence type="ECO:0000313" key="15">
    <source>
        <dbReference type="Proteomes" id="UP001596417"/>
    </source>
</evidence>
<protein>
    <submittedName>
        <fullName evidence="14">Cytochrome c oxidase subunit II</fullName>
    </submittedName>
</protein>
<evidence type="ECO:0000256" key="3">
    <source>
        <dbReference type="ARBA" id="ARBA00022448"/>
    </source>
</evidence>
<dbReference type="EMBL" id="JBHTAX010000001">
    <property type="protein sequence ID" value="MFC7188531.1"/>
    <property type="molecule type" value="Genomic_DNA"/>
</dbReference>
<dbReference type="InterPro" id="IPR045187">
    <property type="entry name" value="CcO_II"/>
</dbReference>
<evidence type="ECO:0000256" key="11">
    <source>
        <dbReference type="SAM" id="MobiDB-lite"/>
    </source>
</evidence>
<feature type="compositionally biased region" description="Polar residues" evidence="11">
    <location>
        <begin position="200"/>
        <end position="216"/>
    </location>
</feature>
<gene>
    <name evidence="14" type="primary">coxB</name>
    <name evidence="14" type="ORF">ACFQL7_00775</name>
</gene>
<comment type="caution">
    <text evidence="14">The sequence shown here is derived from an EMBL/GenBank/DDBJ whole genome shotgun (WGS) entry which is preliminary data.</text>
</comment>